<evidence type="ECO:0000313" key="4">
    <source>
        <dbReference type="Proteomes" id="UP000826146"/>
    </source>
</evidence>
<keyword evidence="1" id="KW-0472">Membrane</keyword>
<evidence type="ECO:0000313" key="3">
    <source>
        <dbReference type="EMBL" id="BCZ18721.1"/>
    </source>
</evidence>
<evidence type="ECO:0000256" key="1">
    <source>
        <dbReference type="SAM" id="Phobius"/>
    </source>
</evidence>
<sequence>MAKLNINQIEKMASVASSGNPMLTGAATGAVLGSMIPIVGTTIGAGVGAALGGLMALGKKKEG</sequence>
<name>A0ABN6I540_9HELI</name>
<reference evidence="3 4" key="1">
    <citation type="submission" date="2021-07" db="EMBL/GenBank/DDBJ databases">
        <title>Novel Helicobacter sp. Isolated from a cat.</title>
        <authorList>
            <person name="Rimbara E."/>
            <person name="Suzuki M."/>
        </authorList>
    </citation>
    <scope>NUCLEOTIDE SEQUENCE [LARGE SCALE GENOMIC DNA]</scope>
    <source>
        <strain evidence="4">NHP19-012</strain>
    </source>
</reference>
<dbReference type="Pfam" id="PF13488">
    <property type="entry name" value="Gly-zipper_Omp"/>
    <property type="match status" value="1"/>
</dbReference>
<dbReference type="Proteomes" id="UP000826146">
    <property type="component" value="Chromosome"/>
</dbReference>
<protein>
    <recommendedName>
        <fullName evidence="2">Glycine zipper domain-containing protein</fullName>
    </recommendedName>
</protein>
<keyword evidence="4" id="KW-1185">Reference proteome</keyword>
<dbReference type="InterPro" id="IPR039567">
    <property type="entry name" value="Gly-zipper"/>
</dbReference>
<dbReference type="EMBL" id="AP024819">
    <property type="protein sequence ID" value="BCZ18721.1"/>
    <property type="molecule type" value="Genomic_DNA"/>
</dbReference>
<feature type="domain" description="Glycine zipper" evidence="2">
    <location>
        <begin position="24"/>
        <end position="55"/>
    </location>
</feature>
<keyword evidence="1" id="KW-1133">Transmembrane helix</keyword>
<organism evidence="3 4">
    <name type="scientific">Helicobacter gastrofelis</name>
    <dbReference type="NCBI Taxonomy" id="2849642"/>
    <lineage>
        <taxon>Bacteria</taxon>
        <taxon>Pseudomonadati</taxon>
        <taxon>Campylobacterota</taxon>
        <taxon>Epsilonproteobacteria</taxon>
        <taxon>Campylobacterales</taxon>
        <taxon>Helicobacteraceae</taxon>
        <taxon>Helicobacter</taxon>
    </lineage>
</organism>
<keyword evidence="1" id="KW-0812">Transmembrane</keyword>
<accession>A0ABN6I540</accession>
<evidence type="ECO:0000259" key="2">
    <source>
        <dbReference type="Pfam" id="PF13488"/>
    </source>
</evidence>
<dbReference type="RefSeq" id="WP_221272204.1">
    <property type="nucleotide sequence ID" value="NZ_AP024819.1"/>
</dbReference>
<gene>
    <name evidence="3" type="ORF">NHP190012_03630</name>
</gene>
<feature type="transmembrane region" description="Helical" evidence="1">
    <location>
        <begin position="30"/>
        <end position="57"/>
    </location>
</feature>
<proteinExistence type="predicted"/>